<dbReference type="AlphaFoldDB" id="A0AAD4QUQ5"/>
<evidence type="ECO:0000256" key="1">
    <source>
        <dbReference type="SAM" id="MobiDB-lite"/>
    </source>
</evidence>
<keyword evidence="2" id="KW-0472">Membrane</keyword>
<dbReference type="Proteomes" id="UP001201812">
    <property type="component" value="Unassembled WGS sequence"/>
</dbReference>
<reference evidence="4" key="1">
    <citation type="submission" date="2022-01" db="EMBL/GenBank/DDBJ databases">
        <title>Genome Sequence Resource for Two Populations of Ditylenchus destructor, the Migratory Endoparasitic Phytonematode.</title>
        <authorList>
            <person name="Zhang H."/>
            <person name="Lin R."/>
            <person name="Xie B."/>
        </authorList>
    </citation>
    <scope>NUCLEOTIDE SEQUENCE</scope>
    <source>
        <strain evidence="4">BazhouSP</strain>
    </source>
</reference>
<evidence type="ECO:0000259" key="3">
    <source>
        <dbReference type="Pfam" id="PF00646"/>
    </source>
</evidence>
<dbReference type="SUPFAM" id="SSF81383">
    <property type="entry name" value="F-box domain"/>
    <property type="match status" value="1"/>
</dbReference>
<feature type="transmembrane region" description="Helical" evidence="2">
    <location>
        <begin position="77"/>
        <end position="96"/>
    </location>
</feature>
<evidence type="ECO:0000256" key="2">
    <source>
        <dbReference type="SAM" id="Phobius"/>
    </source>
</evidence>
<dbReference type="Pfam" id="PF00646">
    <property type="entry name" value="F-box"/>
    <property type="match status" value="1"/>
</dbReference>
<dbReference type="InterPro" id="IPR001810">
    <property type="entry name" value="F-box_dom"/>
</dbReference>
<gene>
    <name evidence="4" type="ORF">DdX_22405</name>
</gene>
<protein>
    <recommendedName>
        <fullName evidence="3">F-box domain-containing protein</fullName>
    </recommendedName>
</protein>
<comment type="caution">
    <text evidence="4">The sequence shown here is derived from an EMBL/GenBank/DDBJ whole genome shotgun (WGS) entry which is preliminary data.</text>
</comment>
<keyword evidence="2" id="KW-0812">Transmembrane</keyword>
<feature type="domain" description="F-box" evidence="3">
    <location>
        <begin position="46"/>
        <end position="74"/>
    </location>
</feature>
<accession>A0AAD4QUQ5</accession>
<organism evidence="4 5">
    <name type="scientific">Ditylenchus destructor</name>
    <dbReference type="NCBI Taxonomy" id="166010"/>
    <lineage>
        <taxon>Eukaryota</taxon>
        <taxon>Metazoa</taxon>
        <taxon>Ecdysozoa</taxon>
        <taxon>Nematoda</taxon>
        <taxon>Chromadorea</taxon>
        <taxon>Rhabditida</taxon>
        <taxon>Tylenchina</taxon>
        <taxon>Tylenchomorpha</taxon>
        <taxon>Sphaerularioidea</taxon>
        <taxon>Anguinidae</taxon>
        <taxon>Anguininae</taxon>
        <taxon>Ditylenchus</taxon>
    </lineage>
</organism>
<sequence>MRRSTRIAEKQAKVENDFQREPKAEKKRSNAKVTAIAVMDNGTMVQAFKYLNYCQLAKNSLVSKRFRNLIRTHRHSLALLYVDAIGMVSVLLSYIVQSTLVYRKRFILPISFR</sequence>
<evidence type="ECO:0000313" key="5">
    <source>
        <dbReference type="Proteomes" id="UP001201812"/>
    </source>
</evidence>
<feature type="region of interest" description="Disordered" evidence="1">
    <location>
        <begin position="1"/>
        <end position="26"/>
    </location>
</feature>
<evidence type="ECO:0000313" key="4">
    <source>
        <dbReference type="EMBL" id="KAI1690596.1"/>
    </source>
</evidence>
<name>A0AAD4QUQ5_9BILA</name>
<dbReference type="InterPro" id="IPR036047">
    <property type="entry name" value="F-box-like_dom_sf"/>
</dbReference>
<dbReference type="EMBL" id="JAKKPZ010001142">
    <property type="protein sequence ID" value="KAI1690596.1"/>
    <property type="molecule type" value="Genomic_DNA"/>
</dbReference>
<keyword evidence="2" id="KW-1133">Transmembrane helix</keyword>
<proteinExistence type="predicted"/>
<keyword evidence="5" id="KW-1185">Reference proteome</keyword>